<feature type="non-terminal residue" evidence="2">
    <location>
        <position position="155"/>
    </location>
</feature>
<dbReference type="EMBL" id="BMAT01005066">
    <property type="protein sequence ID" value="GFR86881.1"/>
    <property type="molecule type" value="Genomic_DNA"/>
</dbReference>
<reference evidence="2 3" key="1">
    <citation type="journal article" date="2021" name="Elife">
        <title>Chloroplast acquisition without the gene transfer in kleptoplastic sea slugs, Plakobranchus ocellatus.</title>
        <authorList>
            <person name="Maeda T."/>
            <person name="Takahashi S."/>
            <person name="Yoshida T."/>
            <person name="Shimamura S."/>
            <person name="Takaki Y."/>
            <person name="Nagai Y."/>
            <person name="Toyoda A."/>
            <person name="Suzuki Y."/>
            <person name="Arimoto A."/>
            <person name="Ishii H."/>
            <person name="Satoh N."/>
            <person name="Nishiyama T."/>
            <person name="Hasebe M."/>
            <person name="Maruyama T."/>
            <person name="Minagawa J."/>
            <person name="Obokata J."/>
            <person name="Shigenobu S."/>
        </authorList>
    </citation>
    <scope>NUCLEOTIDE SEQUENCE [LARGE SCALE GENOMIC DNA]</scope>
</reference>
<dbReference type="AlphaFoldDB" id="A0AAV4GP98"/>
<comment type="caution">
    <text evidence="2">The sequence shown here is derived from an EMBL/GenBank/DDBJ whole genome shotgun (WGS) entry which is preliminary data.</text>
</comment>
<feature type="region of interest" description="Disordered" evidence="1">
    <location>
        <begin position="1"/>
        <end position="20"/>
    </location>
</feature>
<accession>A0AAV4GP98</accession>
<gene>
    <name evidence="2" type="ORF">ElyMa_002478100</name>
</gene>
<organism evidence="2 3">
    <name type="scientific">Elysia marginata</name>
    <dbReference type="NCBI Taxonomy" id="1093978"/>
    <lineage>
        <taxon>Eukaryota</taxon>
        <taxon>Metazoa</taxon>
        <taxon>Spiralia</taxon>
        <taxon>Lophotrochozoa</taxon>
        <taxon>Mollusca</taxon>
        <taxon>Gastropoda</taxon>
        <taxon>Heterobranchia</taxon>
        <taxon>Euthyneura</taxon>
        <taxon>Panpulmonata</taxon>
        <taxon>Sacoglossa</taxon>
        <taxon>Placobranchoidea</taxon>
        <taxon>Plakobranchidae</taxon>
        <taxon>Elysia</taxon>
    </lineage>
</organism>
<dbReference type="Proteomes" id="UP000762676">
    <property type="component" value="Unassembled WGS sequence"/>
</dbReference>
<keyword evidence="3" id="KW-1185">Reference proteome</keyword>
<protein>
    <submittedName>
        <fullName evidence="2">Non-lysosomal glucosylceramidase</fullName>
    </submittedName>
</protein>
<proteinExistence type="predicted"/>
<sequence>MSSHVITTSSRENTERVVSRDNHKFQRKHGACLVTWYLQLDSWFYPKDDVEAVTTWDAMEEVFPKGIRSVNTTYAKQHGGHFDFFIGNNLSLPVSQDWLNVQLLFTELLNTNLTAGRDWLLQMGVAASNHHLKIQYCMALPRHGLQSLEIPTVTQ</sequence>
<name>A0AAV4GP98_9GAST</name>
<feature type="compositionally biased region" description="Polar residues" evidence="1">
    <location>
        <begin position="1"/>
        <end position="11"/>
    </location>
</feature>
<evidence type="ECO:0000256" key="1">
    <source>
        <dbReference type="SAM" id="MobiDB-lite"/>
    </source>
</evidence>
<evidence type="ECO:0000313" key="2">
    <source>
        <dbReference type="EMBL" id="GFR86881.1"/>
    </source>
</evidence>
<evidence type="ECO:0000313" key="3">
    <source>
        <dbReference type="Proteomes" id="UP000762676"/>
    </source>
</evidence>